<dbReference type="AlphaFoldDB" id="A0A1B9IJP4"/>
<feature type="domain" description="Ubiquitin-like" evidence="3">
    <location>
        <begin position="53"/>
        <end position="110"/>
    </location>
</feature>
<dbReference type="InterPro" id="IPR003103">
    <property type="entry name" value="BAG_domain"/>
</dbReference>
<dbReference type="Proteomes" id="UP000092583">
    <property type="component" value="Unassembled WGS sequence"/>
</dbReference>
<organism evidence="5 6">
    <name type="scientific">Kwoniella mangroviensis CBS 10435</name>
    <dbReference type="NCBI Taxonomy" id="1331196"/>
    <lineage>
        <taxon>Eukaryota</taxon>
        <taxon>Fungi</taxon>
        <taxon>Dikarya</taxon>
        <taxon>Basidiomycota</taxon>
        <taxon>Agaricomycotina</taxon>
        <taxon>Tremellomycetes</taxon>
        <taxon>Tremellales</taxon>
        <taxon>Cryptococcaceae</taxon>
        <taxon>Kwoniella</taxon>
    </lineage>
</organism>
<evidence type="ECO:0000259" key="3">
    <source>
        <dbReference type="PROSITE" id="PS50053"/>
    </source>
</evidence>
<gene>
    <name evidence="5" type="ORF">L486_06513</name>
</gene>
<accession>A0A1B9IJP4</accession>
<evidence type="ECO:0000256" key="1">
    <source>
        <dbReference type="ARBA" id="ARBA00023186"/>
    </source>
</evidence>
<dbReference type="InterPro" id="IPR039773">
    <property type="entry name" value="BAG_chaperone_regulator"/>
</dbReference>
<dbReference type="InterPro" id="IPR029071">
    <property type="entry name" value="Ubiquitin-like_domsf"/>
</dbReference>
<evidence type="ECO:0000256" key="2">
    <source>
        <dbReference type="SAM" id="MobiDB-lite"/>
    </source>
</evidence>
<dbReference type="Gene3D" id="1.20.58.120">
    <property type="entry name" value="BAG domain"/>
    <property type="match status" value="1"/>
</dbReference>
<dbReference type="SUPFAM" id="SSF63491">
    <property type="entry name" value="BAG domain"/>
    <property type="match status" value="1"/>
</dbReference>
<reference evidence="5 6" key="1">
    <citation type="submission" date="2013-07" db="EMBL/GenBank/DDBJ databases">
        <title>The Genome Sequence of Kwoniella mangroviensis CBS10435.</title>
        <authorList>
            <consortium name="The Broad Institute Genome Sequencing Platform"/>
            <person name="Cuomo C."/>
            <person name="Litvintseva A."/>
            <person name="Chen Y."/>
            <person name="Heitman J."/>
            <person name="Sun S."/>
            <person name="Springer D."/>
            <person name="Dromer F."/>
            <person name="Young S.K."/>
            <person name="Zeng Q."/>
            <person name="Gargeya S."/>
            <person name="Fitzgerald M."/>
            <person name="Abouelleil A."/>
            <person name="Alvarado L."/>
            <person name="Berlin A.M."/>
            <person name="Chapman S.B."/>
            <person name="Dewar J."/>
            <person name="Goldberg J."/>
            <person name="Griggs A."/>
            <person name="Gujja S."/>
            <person name="Hansen M."/>
            <person name="Howarth C."/>
            <person name="Imamovic A."/>
            <person name="Larimer J."/>
            <person name="McCowan C."/>
            <person name="Murphy C."/>
            <person name="Pearson M."/>
            <person name="Priest M."/>
            <person name="Roberts A."/>
            <person name="Saif S."/>
            <person name="Shea T."/>
            <person name="Sykes S."/>
            <person name="Wortman J."/>
            <person name="Nusbaum C."/>
            <person name="Birren B."/>
        </authorList>
    </citation>
    <scope>NUCLEOTIDE SEQUENCE [LARGE SCALE GENOMIC DNA]</scope>
    <source>
        <strain evidence="5 6">CBS 10435</strain>
    </source>
</reference>
<proteinExistence type="predicted"/>
<dbReference type="PANTHER" id="PTHR12329">
    <property type="entry name" value="BCL2-ASSOCIATED ATHANOGENE"/>
    <property type="match status" value="1"/>
</dbReference>
<keyword evidence="1" id="KW-0143">Chaperone</keyword>
<dbReference type="GO" id="GO:0005829">
    <property type="term" value="C:cytosol"/>
    <property type="evidence" value="ECO:0007669"/>
    <property type="project" value="TreeGrafter"/>
</dbReference>
<dbReference type="PROSITE" id="PS50053">
    <property type="entry name" value="UBIQUITIN_2"/>
    <property type="match status" value="1"/>
</dbReference>
<sequence>MLCFEHLVTPLLIGKSLKVSFFNPFRRARVERDEGEIVIQVKWGRERFNIPIPSPSLTPLSTLLATLSSQTSLPLDQLKLIYKGAVLKDPSLTISSYGIEDGSTLVLVGKGGPVPSAPPSSSSVAKPNGVGVKKNKQPETDQESVLVSWISNLVESVLNPLIPSIVTFISQTDPNATNKPKHIPPFEVLQKEHARLSELLLKGLLDLDGVQIPQSDWTNARNERKLGVKKIQEQLNRVDAAWGERKRLVG</sequence>
<dbReference type="STRING" id="1331196.A0A1B9IJP4"/>
<evidence type="ECO:0000313" key="5">
    <source>
        <dbReference type="EMBL" id="OCF55762.1"/>
    </source>
</evidence>
<feature type="domain" description="BAG" evidence="4">
    <location>
        <begin position="187"/>
        <end position="242"/>
    </location>
</feature>
<dbReference type="OrthoDB" id="417450at2759"/>
<dbReference type="PANTHER" id="PTHR12329:SF16">
    <property type="entry name" value="BAG FAMILY MOLECULAR CHAPERONE REGULATOR 1"/>
    <property type="match status" value="1"/>
</dbReference>
<name>A0A1B9IJP4_9TREE</name>
<reference evidence="6" key="2">
    <citation type="submission" date="2013-12" db="EMBL/GenBank/DDBJ databases">
        <title>Evolution of pathogenesis and genome organization in the Tremellales.</title>
        <authorList>
            <person name="Cuomo C."/>
            <person name="Litvintseva A."/>
            <person name="Heitman J."/>
            <person name="Chen Y."/>
            <person name="Sun S."/>
            <person name="Springer D."/>
            <person name="Dromer F."/>
            <person name="Young S."/>
            <person name="Zeng Q."/>
            <person name="Chapman S."/>
            <person name="Gujja S."/>
            <person name="Saif S."/>
            <person name="Birren B."/>
        </authorList>
    </citation>
    <scope>NUCLEOTIDE SEQUENCE [LARGE SCALE GENOMIC DNA]</scope>
    <source>
        <strain evidence="6">CBS 10435</strain>
    </source>
</reference>
<dbReference type="Pfam" id="PF02179">
    <property type="entry name" value="BAG"/>
    <property type="match status" value="1"/>
</dbReference>
<dbReference type="GO" id="GO:0000774">
    <property type="term" value="F:adenyl-nucleotide exchange factor activity"/>
    <property type="evidence" value="ECO:0007669"/>
    <property type="project" value="TreeGrafter"/>
</dbReference>
<dbReference type="GO" id="GO:0016020">
    <property type="term" value="C:membrane"/>
    <property type="evidence" value="ECO:0007669"/>
    <property type="project" value="TreeGrafter"/>
</dbReference>
<dbReference type="InterPro" id="IPR036533">
    <property type="entry name" value="BAG_dom_sf"/>
</dbReference>
<evidence type="ECO:0000313" key="6">
    <source>
        <dbReference type="Proteomes" id="UP000092583"/>
    </source>
</evidence>
<dbReference type="GO" id="GO:0050821">
    <property type="term" value="P:protein stabilization"/>
    <property type="evidence" value="ECO:0007669"/>
    <property type="project" value="TreeGrafter"/>
</dbReference>
<dbReference type="SMART" id="SM00213">
    <property type="entry name" value="UBQ"/>
    <property type="match status" value="1"/>
</dbReference>
<dbReference type="PROSITE" id="PS51035">
    <property type="entry name" value="BAG"/>
    <property type="match status" value="1"/>
</dbReference>
<dbReference type="Pfam" id="PF00240">
    <property type="entry name" value="ubiquitin"/>
    <property type="match status" value="1"/>
</dbReference>
<dbReference type="GO" id="GO:0005634">
    <property type="term" value="C:nucleus"/>
    <property type="evidence" value="ECO:0007669"/>
    <property type="project" value="TreeGrafter"/>
</dbReference>
<dbReference type="EMBL" id="KI669465">
    <property type="protein sequence ID" value="OCF55762.1"/>
    <property type="molecule type" value="Genomic_DNA"/>
</dbReference>
<dbReference type="GO" id="GO:0051087">
    <property type="term" value="F:protein-folding chaperone binding"/>
    <property type="evidence" value="ECO:0007669"/>
    <property type="project" value="InterPro"/>
</dbReference>
<protein>
    <submittedName>
        <fullName evidence="5">Uncharacterized protein</fullName>
    </submittedName>
</protein>
<keyword evidence="6" id="KW-1185">Reference proteome</keyword>
<dbReference type="SUPFAM" id="SSF54236">
    <property type="entry name" value="Ubiquitin-like"/>
    <property type="match status" value="1"/>
</dbReference>
<evidence type="ECO:0000259" key="4">
    <source>
        <dbReference type="PROSITE" id="PS51035"/>
    </source>
</evidence>
<feature type="region of interest" description="Disordered" evidence="2">
    <location>
        <begin position="112"/>
        <end position="137"/>
    </location>
</feature>
<dbReference type="Gene3D" id="3.10.20.90">
    <property type="entry name" value="Phosphatidylinositol 3-kinase Catalytic Subunit, Chain A, domain 1"/>
    <property type="match status" value="1"/>
</dbReference>
<dbReference type="InterPro" id="IPR000626">
    <property type="entry name" value="Ubiquitin-like_dom"/>
</dbReference>